<sequence length="797" mass="91511">MTDVKKLITEHLDTWLTAKTEKKSGRGRSSGSNDSIYGIQKLRELILDLAVVGKLTKQNFNDSNVESALKDTLNIKSLKLSSKKTKNKKNINLDLSNDNIPLNWRQTYLENLVEVLNGRAYKKNELLEAGTPVLRVGNLFTSDHWYYSDLQLEDDKYCDNGDLLFAWSASFGPVIWQGSKVIYHYHIWKLNFFSETAIHKQYLYLYLLQQTKSIKNAGHGVMLVHLTKEKMEKLVINVPPLEEQQRIVAKVDELMQLCDQLEDKQSLSSDAHDQLVDTLLNVLINSYDVDEFQQNWQRISENFDLLFTTEYSIDQLKQTILQLAVMGKLVKQDPNDEPASELLNQIAEEKAKLVKEGKIKKSKPLSEIDLDKVPFEIPDSWAWARFSELGEFARGKSKHRPRNDPALFNPPIYPLVQTGEVARAGNIILEYHSKYSEVGLAQSRMWSKGTLCITIAANIADSAILGFDACFPDSVVGFTPVEPLHSARYLLFFMKTARQQLLEYAPATAQKNINLEILESVYIPIPPLNEQEKIIQTVDEFLNICNVLKDKIKHVNSIKCELSDALVSNALKDSNSIGNPKVAENLIHFEKPIEIVKNSKQKSSDQIDLFTDESVDDDLKLLSLAAEITFQLHTEQTFGHLKLQKLIYLCQQLKHMDLAADFKQHAAGPYDPVMARYLDKKFKDHEWFSYDPQRDLKYKPLSRCNDHRSAFNKYFAKDVTAIYDLIGLFRTSKSDHIEIVATLFACWLRLLENKQSVTEEQLLKDFYAWSEEKNRFSKAEVLNGYKWMKMYSITPIK</sequence>
<proteinExistence type="inferred from homology"/>
<dbReference type="HOGENOM" id="CLU_021095_10_4_6"/>
<dbReference type="InterPro" id="IPR051212">
    <property type="entry name" value="Type-I_RE_S_subunit"/>
</dbReference>
<keyword evidence="2" id="KW-0680">Restriction system</keyword>
<dbReference type="InterPro" id="IPR000055">
    <property type="entry name" value="Restrct_endonuc_typeI_TRD"/>
</dbReference>
<dbReference type="Gene3D" id="3.90.220.20">
    <property type="entry name" value="DNA methylase specificity domains"/>
    <property type="match status" value="2"/>
</dbReference>
<protein>
    <recommendedName>
        <fullName evidence="4">Type I restriction modification DNA specificity domain-containing protein</fullName>
    </recommendedName>
</protein>
<dbReference type="GO" id="GO:0009307">
    <property type="term" value="P:DNA restriction-modification system"/>
    <property type="evidence" value="ECO:0007669"/>
    <property type="project" value="UniProtKB-KW"/>
</dbReference>
<dbReference type="Pfam" id="PF01420">
    <property type="entry name" value="Methylase_S"/>
    <property type="match status" value="2"/>
</dbReference>
<accession>N9HJL0</accession>
<dbReference type="AlphaFoldDB" id="N9HJL0"/>
<reference evidence="5 6" key="1">
    <citation type="submission" date="2013-02" db="EMBL/GenBank/DDBJ databases">
        <title>The Genome Sequence of Acinetobacter lwoffii NIPH 478.</title>
        <authorList>
            <consortium name="The Broad Institute Genome Sequencing Platform"/>
            <consortium name="The Broad Institute Genome Sequencing Center for Infectious Disease"/>
            <person name="Cerqueira G."/>
            <person name="Feldgarden M."/>
            <person name="Courvalin P."/>
            <person name="Perichon B."/>
            <person name="Grillot-Courvalin C."/>
            <person name="Clermont D."/>
            <person name="Rocha E."/>
            <person name="Yoon E.-J."/>
            <person name="Nemec A."/>
            <person name="Walker B."/>
            <person name="Young S.K."/>
            <person name="Zeng Q."/>
            <person name="Gargeya S."/>
            <person name="Fitzgerald M."/>
            <person name="Haas B."/>
            <person name="Abouelleil A."/>
            <person name="Alvarado L."/>
            <person name="Arachchi H.M."/>
            <person name="Berlin A.M."/>
            <person name="Chapman S.B."/>
            <person name="Dewar J."/>
            <person name="Goldberg J."/>
            <person name="Griggs A."/>
            <person name="Gujja S."/>
            <person name="Hansen M."/>
            <person name="Howarth C."/>
            <person name="Imamovic A."/>
            <person name="Larimer J."/>
            <person name="McCowan C."/>
            <person name="Murphy C."/>
            <person name="Neiman D."/>
            <person name="Pearson M."/>
            <person name="Priest M."/>
            <person name="Roberts A."/>
            <person name="Saif S."/>
            <person name="Shea T."/>
            <person name="Sisk P."/>
            <person name="Sykes S."/>
            <person name="Wortman J."/>
            <person name="Nusbaum C."/>
            <person name="Birren B."/>
        </authorList>
    </citation>
    <scope>NUCLEOTIDE SEQUENCE [LARGE SCALE GENOMIC DNA]</scope>
    <source>
        <strain evidence="5 6">NIPH 478</strain>
    </source>
</reference>
<dbReference type="InterPro" id="IPR044946">
    <property type="entry name" value="Restrct_endonuc_typeI_TRD_sf"/>
</dbReference>
<dbReference type="EMBL" id="APQU01000007">
    <property type="protein sequence ID" value="ENW32025.1"/>
    <property type="molecule type" value="Genomic_DNA"/>
</dbReference>
<dbReference type="PATRIC" id="fig|1217668.3.peg.303"/>
<dbReference type="Proteomes" id="UP000018416">
    <property type="component" value="Unassembled WGS sequence"/>
</dbReference>
<evidence type="ECO:0000259" key="4">
    <source>
        <dbReference type="Pfam" id="PF01420"/>
    </source>
</evidence>
<comment type="caution">
    <text evidence="5">The sequence shown here is derived from an EMBL/GenBank/DDBJ whole genome shotgun (WGS) entry which is preliminary data.</text>
</comment>
<evidence type="ECO:0000256" key="1">
    <source>
        <dbReference type="ARBA" id="ARBA00010923"/>
    </source>
</evidence>
<evidence type="ECO:0000313" key="5">
    <source>
        <dbReference type="EMBL" id="ENW32025.1"/>
    </source>
</evidence>
<dbReference type="CDD" id="cd17254">
    <property type="entry name" value="RMtype1_S_FclI-TRD1-CR1_like"/>
    <property type="match status" value="1"/>
</dbReference>
<dbReference type="GO" id="GO:0003677">
    <property type="term" value="F:DNA binding"/>
    <property type="evidence" value="ECO:0007669"/>
    <property type="project" value="UniProtKB-KW"/>
</dbReference>
<evidence type="ECO:0000256" key="2">
    <source>
        <dbReference type="ARBA" id="ARBA00022747"/>
    </source>
</evidence>
<dbReference type="CDD" id="cd17282">
    <property type="entry name" value="RMtype1_S_Eco16444ORF1681_TRD1-CR1_like"/>
    <property type="match status" value="1"/>
</dbReference>
<name>N9HJL0_ACILW</name>
<comment type="similarity">
    <text evidence="1">Belongs to the type-I restriction system S methylase family.</text>
</comment>
<gene>
    <name evidence="5" type="ORF">F923_00316</name>
</gene>
<dbReference type="SUPFAM" id="SSF116734">
    <property type="entry name" value="DNA methylase specificity domain"/>
    <property type="match status" value="2"/>
</dbReference>
<dbReference type="RefSeq" id="WP_005106190.1">
    <property type="nucleotide sequence ID" value="NZ_KB849835.1"/>
</dbReference>
<keyword evidence="3" id="KW-0238">DNA-binding</keyword>
<feature type="domain" description="Type I restriction modification DNA specificity" evidence="4">
    <location>
        <begin position="102"/>
        <end position="264"/>
    </location>
</feature>
<organism evidence="5 6">
    <name type="scientific">Acinetobacter lwoffii NIPH 478</name>
    <dbReference type="NCBI Taxonomy" id="1217668"/>
    <lineage>
        <taxon>Bacteria</taxon>
        <taxon>Pseudomonadati</taxon>
        <taxon>Pseudomonadota</taxon>
        <taxon>Gammaproteobacteria</taxon>
        <taxon>Moraxellales</taxon>
        <taxon>Moraxellaceae</taxon>
        <taxon>Acinetobacter</taxon>
    </lineage>
</organism>
<evidence type="ECO:0000256" key="3">
    <source>
        <dbReference type="ARBA" id="ARBA00023125"/>
    </source>
</evidence>
<evidence type="ECO:0000313" key="6">
    <source>
        <dbReference type="Proteomes" id="UP000018416"/>
    </source>
</evidence>
<dbReference type="PANTHER" id="PTHR43140:SF1">
    <property type="entry name" value="TYPE I RESTRICTION ENZYME ECOKI SPECIFICITY SUBUNIT"/>
    <property type="match status" value="1"/>
</dbReference>
<dbReference type="PANTHER" id="PTHR43140">
    <property type="entry name" value="TYPE-1 RESTRICTION ENZYME ECOKI SPECIFICITY PROTEIN"/>
    <property type="match status" value="1"/>
</dbReference>
<feature type="domain" description="Type I restriction modification DNA specificity" evidence="4">
    <location>
        <begin position="386"/>
        <end position="553"/>
    </location>
</feature>